<dbReference type="GeneID" id="63726751"/>
<dbReference type="AlphaFoldDB" id="A0A1L9P6Q2"/>
<sequence length="126" mass="14310">MEPAKCDLRALVAVVGLCVVLLASRHHVRPERSRSPLLGLIKLIFDHRWIFPSTQSVRTGYVSSRQKAPIPTVRQSSPIIYCPAGWQSWNRVGQWTQTKIPRRATTDNNINDYYDSGSLPRIVIEV</sequence>
<dbReference type="EMBL" id="KV878125">
    <property type="protein sequence ID" value="OJI97185.1"/>
    <property type="molecule type" value="Genomic_DNA"/>
</dbReference>
<proteinExistence type="predicted"/>
<evidence type="ECO:0000313" key="2">
    <source>
        <dbReference type="Proteomes" id="UP000184073"/>
    </source>
</evidence>
<accession>A0A1L9P6Q2</accession>
<name>A0A1L9P6Q2_ASPVE</name>
<dbReference type="Proteomes" id="UP000184073">
    <property type="component" value="Unassembled WGS sequence"/>
</dbReference>
<dbReference type="RefSeq" id="XP_040662948.1">
    <property type="nucleotide sequence ID" value="XM_040811240.1"/>
</dbReference>
<dbReference type="VEuPathDB" id="FungiDB:ASPVEDRAFT_36583"/>
<reference evidence="2" key="1">
    <citation type="journal article" date="2017" name="Genome Biol.">
        <title>Comparative genomics reveals high biological diversity and specific adaptations in the industrially and medically important fungal genus Aspergillus.</title>
        <authorList>
            <person name="de Vries R.P."/>
            <person name="Riley R."/>
            <person name="Wiebenga A."/>
            <person name="Aguilar-Osorio G."/>
            <person name="Amillis S."/>
            <person name="Uchima C.A."/>
            <person name="Anderluh G."/>
            <person name="Asadollahi M."/>
            <person name="Askin M."/>
            <person name="Barry K."/>
            <person name="Battaglia E."/>
            <person name="Bayram O."/>
            <person name="Benocci T."/>
            <person name="Braus-Stromeyer S.A."/>
            <person name="Caldana C."/>
            <person name="Canovas D."/>
            <person name="Cerqueira G.C."/>
            <person name="Chen F."/>
            <person name="Chen W."/>
            <person name="Choi C."/>
            <person name="Clum A."/>
            <person name="Dos Santos R.A."/>
            <person name="Damasio A.R."/>
            <person name="Diallinas G."/>
            <person name="Emri T."/>
            <person name="Fekete E."/>
            <person name="Flipphi M."/>
            <person name="Freyberg S."/>
            <person name="Gallo A."/>
            <person name="Gournas C."/>
            <person name="Habgood R."/>
            <person name="Hainaut M."/>
            <person name="Harispe M.L."/>
            <person name="Henrissat B."/>
            <person name="Hilden K.S."/>
            <person name="Hope R."/>
            <person name="Hossain A."/>
            <person name="Karabika E."/>
            <person name="Karaffa L."/>
            <person name="Karanyi Z."/>
            <person name="Krasevec N."/>
            <person name="Kuo A."/>
            <person name="Kusch H."/>
            <person name="LaButti K."/>
            <person name="Lagendijk E.L."/>
            <person name="Lapidus A."/>
            <person name="Levasseur A."/>
            <person name="Lindquist E."/>
            <person name="Lipzen A."/>
            <person name="Logrieco A.F."/>
            <person name="MacCabe A."/>
            <person name="Maekelae M.R."/>
            <person name="Malavazi I."/>
            <person name="Melin P."/>
            <person name="Meyer V."/>
            <person name="Mielnichuk N."/>
            <person name="Miskei M."/>
            <person name="Molnar A.P."/>
            <person name="Mule G."/>
            <person name="Ngan C.Y."/>
            <person name="Orejas M."/>
            <person name="Orosz E."/>
            <person name="Ouedraogo J.P."/>
            <person name="Overkamp K.M."/>
            <person name="Park H.-S."/>
            <person name="Perrone G."/>
            <person name="Piumi F."/>
            <person name="Punt P.J."/>
            <person name="Ram A.F."/>
            <person name="Ramon A."/>
            <person name="Rauscher S."/>
            <person name="Record E."/>
            <person name="Riano-Pachon D.M."/>
            <person name="Robert V."/>
            <person name="Roehrig J."/>
            <person name="Ruller R."/>
            <person name="Salamov A."/>
            <person name="Salih N.S."/>
            <person name="Samson R.A."/>
            <person name="Sandor E."/>
            <person name="Sanguinetti M."/>
            <person name="Schuetze T."/>
            <person name="Sepcic K."/>
            <person name="Shelest E."/>
            <person name="Sherlock G."/>
            <person name="Sophianopoulou V."/>
            <person name="Squina F.M."/>
            <person name="Sun H."/>
            <person name="Susca A."/>
            <person name="Todd R.B."/>
            <person name="Tsang A."/>
            <person name="Unkles S.E."/>
            <person name="van de Wiele N."/>
            <person name="van Rossen-Uffink D."/>
            <person name="Oliveira J.V."/>
            <person name="Vesth T.C."/>
            <person name="Visser J."/>
            <person name="Yu J.-H."/>
            <person name="Zhou M."/>
            <person name="Andersen M.R."/>
            <person name="Archer D.B."/>
            <person name="Baker S.E."/>
            <person name="Benoit I."/>
            <person name="Brakhage A.A."/>
            <person name="Braus G.H."/>
            <person name="Fischer R."/>
            <person name="Frisvad J.C."/>
            <person name="Goldman G.H."/>
            <person name="Houbraken J."/>
            <person name="Oakley B."/>
            <person name="Pocsi I."/>
            <person name="Scazzocchio C."/>
            <person name="Seiboth B."/>
            <person name="vanKuyk P.A."/>
            <person name="Wortman J."/>
            <person name="Dyer P.S."/>
            <person name="Grigoriev I.V."/>
        </authorList>
    </citation>
    <scope>NUCLEOTIDE SEQUENCE [LARGE SCALE GENOMIC DNA]</scope>
    <source>
        <strain evidence="2">CBS 583.65</strain>
    </source>
</reference>
<evidence type="ECO:0000313" key="1">
    <source>
        <dbReference type="EMBL" id="OJI97185.1"/>
    </source>
</evidence>
<gene>
    <name evidence="1" type="ORF">ASPVEDRAFT_36583</name>
</gene>
<protein>
    <submittedName>
        <fullName evidence="1">Uncharacterized protein</fullName>
    </submittedName>
</protein>
<keyword evidence="2" id="KW-1185">Reference proteome</keyword>
<organism evidence="1 2">
    <name type="scientific">Aspergillus versicolor CBS 583.65</name>
    <dbReference type="NCBI Taxonomy" id="1036611"/>
    <lineage>
        <taxon>Eukaryota</taxon>
        <taxon>Fungi</taxon>
        <taxon>Dikarya</taxon>
        <taxon>Ascomycota</taxon>
        <taxon>Pezizomycotina</taxon>
        <taxon>Eurotiomycetes</taxon>
        <taxon>Eurotiomycetidae</taxon>
        <taxon>Eurotiales</taxon>
        <taxon>Aspergillaceae</taxon>
        <taxon>Aspergillus</taxon>
        <taxon>Aspergillus subgen. Nidulantes</taxon>
    </lineage>
</organism>